<dbReference type="EMBL" id="VSRR010000182">
    <property type="protein sequence ID" value="MPC11797.1"/>
    <property type="molecule type" value="Genomic_DNA"/>
</dbReference>
<protein>
    <submittedName>
        <fullName evidence="1">Uncharacterized protein</fullName>
    </submittedName>
</protein>
<evidence type="ECO:0000313" key="2">
    <source>
        <dbReference type="Proteomes" id="UP000324222"/>
    </source>
</evidence>
<name>A0A5B7CPV7_PORTR</name>
<keyword evidence="2" id="KW-1185">Reference proteome</keyword>
<proteinExistence type="predicted"/>
<reference evidence="1 2" key="1">
    <citation type="submission" date="2019-05" db="EMBL/GenBank/DDBJ databases">
        <title>Another draft genome of Portunus trituberculatus and its Hox gene families provides insights of decapod evolution.</title>
        <authorList>
            <person name="Jeong J.-H."/>
            <person name="Song I."/>
            <person name="Kim S."/>
            <person name="Choi T."/>
            <person name="Kim D."/>
            <person name="Ryu S."/>
            <person name="Kim W."/>
        </authorList>
    </citation>
    <scope>NUCLEOTIDE SEQUENCE [LARGE SCALE GENOMIC DNA]</scope>
    <source>
        <tissue evidence="1">Muscle</tissue>
    </source>
</reference>
<gene>
    <name evidence="1" type="ORF">E2C01_004471</name>
</gene>
<accession>A0A5B7CPV7</accession>
<sequence>MTQVFPSDIKQVMPSKPLYRLLTGIIGKENGMQEEIFTLHDYIRKNKSIFSNTRQSANLACGASASECPVQHHCLAHRLVHDMQRNLPGGTICTMKQYVINSSIASHHSHCSITKTVTDQSINTRDNTTHHLSLSSNNASSTK</sequence>
<dbReference type="Proteomes" id="UP000324222">
    <property type="component" value="Unassembled WGS sequence"/>
</dbReference>
<organism evidence="1 2">
    <name type="scientific">Portunus trituberculatus</name>
    <name type="common">Swimming crab</name>
    <name type="synonym">Neptunus trituberculatus</name>
    <dbReference type="NCBI Taxonomy" id="210409"/>
    <lineage>
        <taxon>Eukaryota</taxon>
        <taxon>Metazoa</taxon>
        <taxon>Ecdysozoa</taxon>
        <taxon>Arthropoda</taxon>
        <taxon>Crustacea</taxon>
        <taxon>Multicrustacea</taxon>
        <taxon>Malacostraca</taxon>
        <taxon>Eumalacostraca</taxon>
        <taxon>Eucarida</taxon>
        <taxon>Decapoda</taxon>
        <taxon>Pleocyemata</taxon>
        <taxon>Brachyura</taxon>
        <taxon>Eubrachyura</taxon>
        <taxon>Portunoidea</taxon>
        <taxon>Portunidae</taxon>
        <taxon>Portuninae</taxon>
        <taxon>Portunus</taxon>
    </lineage>
</organism>
<dbReference type="AlphaFoldDB" id="A0A5B7CPV7"/>
<evidence type="ECO:0000313" key="1">
    <source>
        <dbReference type="EMBL" id="MPC11797.1"/>
    </source>
</evidence>
<comment type="caution">
    <text evidence="1">The sequence shown here is derived from an EMBL/GenBank/DDBJ whole genome shotgun (WGS) entry which is preliminary data.</text>
</comment>